<dbReference type="InterPro" id="IPR029063">
    <property type="entry name" value="SAM-dependent_MTases_sf"/>
</dbReference>
<dbReference type="Gene3D" id="3.40.50.150">
    <property type="entry name" value="Vaccinia Virus protein VP39"/>
    <property type="match status" value="1"/>
</dbReference>
<dbReference type="AlphaFoldDB" id="A0A2J0QB63"/>
<reference evidence="2 3" key="1">
    <citation type="submission" date="2017-09" db="EMBL/GenBank/DDBJ databases">
        <title>Depth-based differentiation of microbial function through sediment-hosted aquifers and enrichment of novel symbionts in the deep terrestrial subsurface.</title>
        <authorList>
            <person name="Probst A.J."/>
            <person name="Ladd B."/>
            <person name="Jarett J.K."/>
            <person name="Geller-Mcgrath D.E."/>
            <person name="Sieber C.M."/>
            <person name="Emerson J.B."/>
            <person name="Anantharaman K."/>
            <person name="Thomas B.C."/>
            <person name="Malmstrom R."/>
            <person name="Stieglmeier M."/>
            <person name="Klingl A."/>
            <person name="Woyke T."/>
            <person name="Ryan C.M."/>
            <person name="Banfield J.F."/>
        </authorList>
    </citation>
    <scope>NUCLEOTIDE SEQUENCE [LARGE SCALE GENOMIC DNA]</scope>
    <source>
        <strain evidence="2">CG10_big_fil_rev_8_21_14_0_10_36_16</strain>
    </source>
</reference>
<proteinExistence type="predicted"/>
<evidence type="ECO:0000313" key="3">
    <source>
        <dbReference type="Proteomes" id="UP000228496"/>
    </source>
</evidence>
<evidence type="ECO:0000259" key="1">
    <source>
        <dbReference type="Pfam" id="PF08484"/>
    </source>
</evidence>
<dbReference type="InterPro" id="IPR013691">
    <property type="entry name" value="MeTrfase_14"/>
</dbReference>
<dbReference type="Gene3D" id="3.40.50.720">
    <property type="entry name" value="NAD(P)-binding Rossmann-like Domain"/>
    <property type="match status" value="1"/>
</dbReference>
<evidence type="ECO:0000313" key="2">
    <source>
        <dbReference type="EMBL" id="PJE51039.1"/>
    </source>
</evidence>
<dbReference type="Pfam" id="PF08484">
    <property type="entry name" value="Methyltransf_14"/>
    <property type="match status" value="1"/>
</dbReference>
<name>A0A2J0QB63_9BACT</name>
<gene>
    <name evidence="2" type="ORF">COV29_02070</name>
</gene>
<organism evidence="2 3">
    <name type="scientific">Candidatus Yanofskybacteria bacterium CG10_big_fil_rev_8_21_14_0_10_36_16</name>
    <dbReference type="NCBI Taxonomy" id="1975096"/>
    <lineage>
        <taxon>Bacteria</taxon>
        <taxon>Candidatus Yanofskyibacteriota</taxon>
    </lineage>
</organism>
<accession>A0A2J0QB63</accession>
<protein>
    <recommendedName>
        <fullName evidence="1">C-methyltransferase domain-containing protein</fullName>
    </recommendedName>
</protein>
<feature type="domain" description="C-methyltransferase" evidence="1">
    <location>
        <begin position="250"/>
        <end position="417"/>
    </location>
</feature>
<dbReference type="EMBL" id="PCXQ01000004">
    <property type="protein sequence ID" value="PJE51039.1"/>
    <property type="molecule type" value="Genomic_DNA"/>
</dbReference>
<dbReference type="SUPFAM" id="SSF53335">
    <property type="entry name" value="S-adenosyl-L-methionine-dependent methyltransferases"/>
    <property type="match status" value="1"/>
</dbReference>
<comment type="caution">
    <text evidence="2">The sequence shown here is derived from an EMBL/GenBank/DDBJ whole genome shotgun (WGS) entry which is preliminary data.</text>
</comment>
<dbReference type="InterPro" id="IPR038576">
    <property type="entry name" value="Methyltransf_Zn-bd_dom_put_sf"/>
</dbReference>
<sequence length="424" mass="48842">MSNKKTIERNTCRISGEKLVDLFSLGKTYVSDFLKPETKPKLPPIELKMCLAPKSGLVQLSHTAPTDEMYREYWYKSGTNATMTKELEEIATTAQRLAKTKKGDVFVDIGCNDGTLLKFIDKDLIRVGFDPAKNGYKKLSSKHANLIVEDYFNYEAFKKSRYGKQKAKIITSIAMFYDLENPDKFINDINKTMDKNGLWIVQMSYLPLMLEQLAFDNICHEHVEYYSLTAMKYLLNRHNMKIVDCQVNDVNGGSARIFIRKKDADNHTFATAPHRDVANYRVASILSHEKTLNLNKKTVYLNFYKKSLELKRKTVNFIKKEKNRGKTIWGYGASTKGNTLLQWFGLDNNLIDAIAERNPGKYGLKTVGTNIPIKSELEMRRAKPDYLLILPWHFIREFKERESEYLKGGGKFIVPCPEFEIIES</sequence>
<dbReference type="Gene3D" id="6.20.50.110">
    <property type="entry name" value="Methyltransferase, zinc-binding domain"/>
    <property type="match status" value="1"/>
</dbReference>
<dbReference type="Pfam" id="PF13489">
    <property type="entry name" value="Methyltransf_23"/>
    <property type="match status" value="1"/>
</dbReference>
<dbReference type="Proteomes" id="UP000228496">
    <property type="component" value="Unassembled WGS sequence"/>
</dbReference>